<proteinExistence type="predicted"/>
<dbReference type="OrthoDB" id="27605at10239"/>
<dbReference type="Proteomes" id="UP000009014">
    <property type="component" value="Segment"/>
</dbReference>
<dbReference type="KEGG" id="vg:14296475"/>
<sequence length="40" mass="4825">MIEPSDDWRTRGLDEWLGEVRPLTPEELRQQEEAREDRAD</sequence>
<name>I6X6S4_9CAUD</name>
<evidence type="ECO:0000313" key="3">
    <source>
        <dbReference type="Proteomes" id="UP000009014"/>
    </source>
</evidence>
<organism evidence="2 3">
    <name type="scientific">Burkholderia phage BcepMigl</name>
    <dbReference type="NCBI Taxonomy" id="2886899"/>
    <lineage>
        <taxon>Viruses</taxon>
        <taxon>Duplodnaviria</taxon>
        <taxon>Heunggongvirae</taxon>
        <taxon>Uroviricota</taxon>
        <taxon>Caudoviricetes</taxon>
        <taxon>Lessievirus</taxon>
        <taxon>Lessievirus bcepmigl</taxon>
    </lineage>
</organism>
<feature type="compositionally biased region" description="Basic and acidic residues" evidence="1">
    <location>
        <begin position="1"/>
        <end position="14"/>
    </location>
</feature>
<dbReference type="RefSeq" id="YP_007236784.1">
    <property type="nucleotide sequence ID" value="NC_019917.1"/>
</dbReference>
<reference evidence="2 3" key="1">
    <citation type="submission" date="2012-05" db="EMBL/GenBank/DDBJ databases">
        <title>Complete genome of the Bcep22-like bacteriophage BcepMigl.</title>
        <authorList>
            <person name="Gill J.J."/>
            <person name="Migl D.M."/>
            <person name="Summer E.J."/>
            <person name="Gonzlaez C.F."/>
            <person name="Young R."/>
        </authorList>
    </citation>
    <scope>NUCLEOTIDE SEQUENCE [LARGE SCALE GENOMIC DNA]</scope>
</reference>
<accession>I6X6S4</accession>
<dbReference type="EMBL" id="JX104231">
    <property type="protein sequence ID" value="AFN39107.1"/>
    <property type="molecule type" value="Genomic_DNA"/>
</dbReference>
<gene>
    <name evidence="2" type="ORF">BcepMigl_gp38</name>
</gene>
<dbReference type="GeneID" id="14296475"/>
<protein>
    <submittedName>
        <fullName evidence="2">Uncharacterized protein</fullName>
    </submittedName>
</protein>
<keyword evidence="3" id="KW-1185">Reference proteome</keyword>
<feature type="region of interest" description="Disordered" evidence="1">
    <location>
        <begin position="1"/>
        <end position="40"/>
    </location>
</feature>
<evidence type="ECO:0000313" key="2">
    <source>
        <dbReference type="EMBL" id="AFN39107.1"/>
    </source>
</evidence>
<evidence type="ECO:0000256" key="1">
    <source>
        <dbReference type="SAM" id="MobiDB-lite"/>
    </source>
</evidence>
<feature type="compositionally biased region" description="Basic and acidic residues" evidence="1">
    <location>
        <begin position="24"/>
        <end position="40"/>
    </location>
</feature>